<reference evidence="1 2" key="1">
    <citation type="submission" date="2023-02" db="EMBL/GenBank/DDBJ databases">
        <title>LHISI_Scaffold_Assembly.</title>
        <authorList>
            <person name="Stuart O.P."/>
            <person name="Cleave R."/>
            <person name="Magrath M.J.L."/>
            <person name="Mikheyev A.S."/>
        </authorList>
    </citation>
    <scope>NUCLEOTIDE SEQUENCE [LARGE SCALE GENOMIC DNA]</scope>
    <source>
        <strain evidence="1">Daus_M_001</strain>
        <tissue evidence="1">Leg muscle</tissue>
    </source>
</reference>
<name>A0ABQ9HZT5_9NEOP</name>
<keyword evidence="2" id="KW-1185">Reference proteome</keyword>
<evidence type="ECO:0000313" key="2">
    <source>
        <dbReference type="Proteomes" id="UP001159363"/>
    </source>
</evidence>
<proteinExistence type="predicted"/>
<gene>
    <name evidence="1" type="ORF">PR048_009412</name>
</gene>
<dbReference type="EMBL" id="JARBHB010000003">
    <property type="protein sequence ID" value="KAJ8889907.1"/>
    <property type="molecule type" value="Genomic_DNA"/>
</dbReference>
<accession>A0ABQ9HZT5</accession>
<sequence>MQCSWLKNQLVNFFNMRISEVGLETVTLSYRNHHRNHQLTVESVKWNNQCTFTHSSEALSTYMEAFQLSLTWIYLFRVIAHDSTQAAKSHLRNDSEVTCTNSREICSFSLKASRFTGAKFGPAGRVWSESPGGWNLSGDSSSSQAPPTWHWSQVSVERRAILHPVQVPSSQMNDLMSSSPATKKQTIVQFRSCRAMDKQMFWQVSHREHLHRR</sequence>
<protein>
    <submittedName>
        <fullName evidence="1">Uncharacterized protein</fullName>
    </submittedName>
</protein>
<comment type="caution">
    <text evidence="1">The sequence shown here is derived from an EMBL/GenBank/DDBJ whole genome shotgun (WGS) entry which is preliminary data.</text>
</comment>
<organism evidence="1 2">
    <name type="scientific">Dryococelus australis</name>
    <dbReference type="NCBI Taxonomy" id="614101"/>
    <lineage>
        <taxon>Eukaryota</taxon>
        <taxon>Metazoa</taxon>
        <taxon>Ecdysozoa</taxon>
        <taxon>Arthropoda</taxon>
        <taxon>Hexapoda</taxon>
        <taxon>Insecta</taxon>
        <taxon>Pterygota</taxon>
        <taxon>Neoptera</taxon>
        <taxon>Polyneoptera</taxon>
        <taxon>Phasmatodea</taxon>
        <taxon>Verophasmatodea</taxon>
        <taxon>Anareolatae</taxon>
        <taxon>Phasmatidae</taxon>
        <taxon>Eurycanthinae</taxon>
        <taxon>Dryococelus</taxon>
    </lineage>
</organism>
<evidence type="ECO:0000313" key="1">
    <source>
        <dbReference type="EMBL" id="KAJ8889907.1"/>
    </source>
</evidence>
<dbReference type="Proteomes" id="UP001159363">
    <property type="component" value="Chromosome 3"/>
</dbReference>